<reference evidence="4 5" key="1">
    <citation type="submission" date="2011-10" db="EMBL/GenBank/DDBJ databases">
        <title>Genome sequence of Gluconobacter morbifer G707, isolated from Drosophila gut.</title>
        <authorList>
            <person name="Lee W.-J."/>
            <person name="Kim E.-K."/>
        </authorList>
    </citation>
    <scope>NUCLEOTIDE SEQUENCE [LARGE SCALE GENOMIC DNA]</scope>
    <source>
        <strain evidence="4 5">G707</strain>
    </source>
</reference>
<dbReference type="EMBL" id="AGQV01000001">
    <property type="protein sequence ID" value="EHH68962.1"/>
    <property type="molecule type" value="Genomic_DNA"/>
</dbReference>
<dbReference type="OrthoDB" id="9766710at2"/>
<evidence type="ECO:0000256" key="3">
    <source>
        <dbReference type="PROSITE-ProRule" id="PRU00339"/>
    </source>
</evidence>
<evidence type="ECO:0000313" key="5">
    <source>
        <dbReference type="Proteomes" id="UP000004949"/>
    </source>
</evidence>
<organism evidence="4 5">
    <name type="scientific">Gluconobacter morbifer G707</name>
    <dbReference type="NCBI Taxonomy" id="1088869"/>
    <lineage>
        <taxon>Bacteria</taxon>
        <taxon>Pseudomonadati</taxon>
        <taxon>Pseudomonadota</taxon>
        <taxon>Alphaproteobacteria</taxon>
        <taxon>Acetobacterales</taxon>
        <taxon>Acetobacteraceae</taxon>
        <taxon>Gluconobacter</taxon>
    </lineage>
</organism>
<sequence length="591" mass="64177">MQITRRWPRSFQVFSPSLRGGLAALALSGMAVPAFGGSALAALPPATLPLIDPAHSLTGWTLAATVMMQRGEIDAADQALSHALELSPRSLPLREDAMRYAAMAGKQKEAVSLAESLPGGDLATLILAQNAFASQDWTKLRSILSHDSHHGPLMAVAAPALLAWMTVAEGDPAKAIAQMVEASALPSTRRLYLLHAAMMAEHLHNGPQAGILYRKTGSIPDDPLTLQVLYAQLYGGWLERNGHHDEAMDTVTALGVTSPLASLMITPLQHSLKGRPPPSPRQGAAVLNLQLALMLTDVIQENGMPRDPAIITLQQALFLDPSLTVARIFLADTFRDGNQISKGLAELDQIPTDNPLAGLAAQERINLAIRSNDPNLQQEALHRALALLPGNPDFLVQLAEVEDQMGHHAEAITLYTQALKASPPRKDILWPLLIGRAMAAEESGNWAMTQDDMKHALEMAPDQPEVLNFVGYANIEHNVDGDHALSLLKRAVELQPNDASIQDSYAWALLKYRADLKTALPLIIQAAEHAPNDPEIGYHLGVAYWYLGRQMEAEDQWNQSLNDNPQPQDRTLILNALQHGGPHLAAFERSR</sequence>
<proteinExistence type="predicted"/>
<dbReference type="PATRIC" id="fig|1088869.3.peg.272"/>
<feature type="repeat" description="TPR" evidence="3">
    <location>
        <begin position="57"/>
        <end position="90"/>
    </location>
</feature>
<dbReference type="PANTHER" id="PTHR45586">
    <property type="entry name" value="TPR REPEAT-CONTAINING PROTEIN PA4667"/>
    <property type="match status" value="1"/>
</dbReference>
<evidence type="ECO:0008006" key="6">
    <source>
        <dbReference type="Google" id="ProtNLM"/>
    </source>
</evidence>
<dbReference type="InterPro" id="IPR019734">
    <property type="entry name" value="TPR_rpt"/>
</dbReference>
<evidence type="ECO:0000256" key="2">
    <source>
        <dbReference type="ARBA" id="ARBA00022803"/>
    </source>
</evidence>
<dbReference type="PANTHER" id="PTHR45586:SF14">
    <property type="entry name" value="TETRATRICOPEPTIDE TPR_2 REPEAT PROTEIN"/>
    <property type="match status" value="1"/>
</dbReference>
<name>G6XFK4_9PROT</name>
<dbReference type="STRING" id="1088869.GMO_02690"/>
<keyword evidence="1" id="KW-0677">Repeat</keyword>
<dbReference type="Gene3D" id="1.25.40.10">
    <property type="entry name" value="Tetratricopeptide repeat domain"/>
    <property type="match status" value="3"/>
</dbReference>
<dbReference type="PROSITE" id="PS50005">
    <property type="entry name" value="TPR"/>
    <property type="match status" value="2"/>
</dbReference>
<dbReference type="InterPro" id="IPR011990">
    <property type="entry name" value="TPR-like_helical_dom_sf"/>
</dbReference>
<feature type="repeat" description="TPR" evidence="3">
    <location>
        <begin position="392"/>
        <end position="425"/>
    </location>
</feature>
<dbReference type="AlphaFoldDB" id="G6XFK4"/>
<accession>G6XFK4</accession>
<gene>
    <name evidence="4" type="ORF">GMO_02690</name>
</gene>
<dbReference type="SUPFAM" id="SSF48452">
    <property type="entry name" value="TPR-like"/>
    <property type="match status" value="2"/>
</dbReference>
<dbReference type="Proteomes" id="UP000004949">
    <property type="component" value="Unassembled WGS sequence"/>
</dbReference>
<dbReference type="SMART" id="SM00028">
    <property type="entry name" value="TPR"/>
    <property type="match status" value="4"/>
</dbReference>
<dbReference type="InterPro" id="IPR051012">
    <property type="entry name" value="CellSynth/LPSAsmb/PSIAsmb"/>
</dbReference>
<protein>
    <recommendedName>
        <fullName evidence="6">Tetratricopeptide repeat family protein</fullName>
    </recommendedName>
</protein>
<dbReference type="RefSeq" id="WP_008850419.1">
    <property type="nucleotide sequence ID" value="NZ_AGQV01000001.1"/>
</dbReference>
<comment type="caution">
    <text evidence="4">The sequence shown here is derived from an EMBL/GenBank/DDBJ whole genome shotgun (WGS) entry which is preliminary data.</text>
</comment>
<evidence type="ECO:0000256" key="1">
    <source>
        <dbReference type="ARBA" id="ARBA00022737"/>
    </source>
</evidence>
<evidence type="ECO:0000313" key="4">
    <source>
        <dbReference type="EMBL" id="EHH68962.1"/>
    </source>
</evidence>
<keyword evidence="5" id="KW-1185">Reference proteome</keyword>
<dbReference type="Pfam" id="PF13181">
    <property type="entry name" value="TPR_8"/>
    <property type="match status" value="1"/>
</dbReference>
<dbReference type="eggNOG" id="COG0457">
    <property type="taxonomic scope" value="Bacteria"/>
</dbReference>
<keyword evidence="2 3" id="KW-0802">TPR repeat</keyword>